<dbReference type="Proteomes" id="UP000317374">
    <property type="component" value="Unassembled WGS sequence"/>
</dbReference>
<accession>A0A564MKA7</accession>
<gene>
    <name evidence="2" type="ORF">SB6422_03072</name>
</gene>
<dbReference type="InterPro" id="IPR050639">
    <property type="entry name" value="SSR_resolvase"/>
</dbReference>
<name>A0A564MKA7_9ENTR</name>
<evidence type="ECO:0000313" key="3">
    <source>
        <dbReference type="Proteomes" id="UP000317374"/>
    </source>
</evidence>
<reference evidence="2 3" key="1">
    <citation type="submission" date="2019-07" db="EMBL/GenBank/DDBJ databases">
        <authorList>
            <person name="Brisse S."/>
            <person name="Rodrigues C."/>
            <person name="Thorpe H."/>
        </authorList>
    </citation>
    <scope>NUCLEOTIDE SEQUENCE [LARGE SCALE GENOMIC DNA]</scope>
    <source>
        <strain evidence="2">SB6422</strain>
    </source>
</reference>
<dbReference type="Pfam" id="PF00239">
    <property type="entry name" value="Resolvase"/>
    <property type="match status" value="1"/>
</dbReference>
<sequence length="157" mass="18164">MDSHRNDILLVEQIDRLTRLSNSDWMTLKKQIEQHELRIVSLDAPTSWQALSDKDPSQADPITCAVITAINSMLIDLMAAMSHKDWLSRRQRQKQGIERARTLGKYRGKQADQERHQKVIYHRQVKKLSIRETAEATGYSTSQVCRIQALYKDNESS</sequence>
<dbReference type="AlphaFoldDB" id="A0A564MKA7"/>
<dbReference type="InterPro" id="IPR006119">
    <property type="entry name" value="Resolv_N"/>
</dbReference>
<feature type="domain" description="Resolvase/invertase-type recombinase catalytic" evidence="1">
    <location>
        <begin position="1"/>
        <end position="104"/>
    </location>
</feature>
<organism evidence="2 3">
    <name type="scientific">Klebsiella huaxiensis</name>
    <dbReference type="NCBI Taxonomy" id="2153354"/>
    <lineage>
        <taxon>Bacteria</taxon>
        <taxon>Pseudomonadati</taxon>
        <taxon>Pseudomonadota</taxon>
        <taxon>Gammaproteobacteria</taxon>
        <taxon>Enterobacterales</taxon>
        <taxon>Enterobacteriaceae</taxon>
        <taxon>Klebsiella/Raoultella group</taxon>
        <taxon>Klebsiella</taxon>
    </lineage>
</organism>
<dbReference type="PANTHER" id="PTHR30461:SF25">
    <property type="entry name" value="RESOLVASE-RELATED"/>
    <property type="match status" value="1"/>
</dbReference>
<dbReference type="PANTHER" id="PTHR30461">
    <property type="entry name" value="DNA-INVERTASE FROM LAMBDOID PROPHAGE"/>
    <property type="match status" value="1"/>
</dbReference>
<evidence type="ECO:0000259" key="1">
    <source>
        <dbReference type="PROSITE" id="PS51736"/>
    </source>
</evidence>
<dbReference type="SUPFAM" id="SSF53041">
    <property type="entry name" value="Resolvase-like"/>
    <property type="match status" value="1"/>
</dbReference>
<dbReference type="PROSITE" id="PS51736">
    <property type="entry name" value="RECOMBINASES_3"/>
    <property type="match status" value="1"/>
</dbReference>
<evidence type="ECO:0000313" key="2">
    <source>
        <dbReference type="EMBL" id="VUS94219.1"/>
    </source>
</evidence>
<protein>
    <recommendedName>
        <fullName evidence="1">Resolvase/invertase-type recombinase catalytic domain-containing protein</fullName>
    </recommendedName>
</protein>
<dbReference type="EMBL" id="CABGGW010000048">
    <property type="protein sequence ID" value="VUS94219.1"/>
    <property type="molecule type" value="Genomic_DNA"/>
</dbReference>
<dbReference type="GO" id="GO:0000150">
    <property type="term" value="F:DNA strand exchange activity"/>
    <property type="evidence" value="ECO:0007669"/>
    <property type="project" value="InterPro"/>
</dbReference>
<dbReference type="Gene3D" id="3.40.50.1390">
    <property type="entry name" value="Resolvase, N-terminal catalytic domain"/>
    <property type="match status" value="1"/>
</dbReference>
<proteinExistence type="predicted"/>
<dbReference type="GO" id="GO:0003677">
    <property type="term" value="F:DNA binding"/>
    <property type="evidence" value="ECO:0007669"/>
    <property type="project" value="InterPro"/>
</dbReference>
<dbReference type="InterPro" id="IPR036162">
    <property type="entry name" value="Resolvase-like_N_sf"/>
</dbReference>